<name>A0A9P1IAE1_9PELO</name>
<dbReference type="EMBL" id="CANHGI010000002">
    <property type="protein sequence ID" value="CAI5440998.1"/>
    <property type="molecule type" value="Genomic_DNA"/>
</dbReference>
<dbReference type="OrthoDB" id="18193at2759"/>
<proteinExistence type="predicted"/>
<organism evidence="3 4">
    <name type="scientific">Caenorhabditis angaria</name>
    <dbReference type="NCBI Taxonomy" id="860376"/>
    <lineage>
        <taxon>Eukaryota</taxon>
        <taxon>Metazoa</taxon>
        <taxon>Ecdysozoa</taxon>
        <taxon>Nematoda</taxon>
        <taxon>Chromadorea</taxon>
        <taxon>Rhabditida</taxon>
        <taxon>Rhabditina</taxon>
        <taxon>Rhabditomorpha</taxon>
        <taxon>Rhabditoidea</taxon>
        <taxon>Rhabditidae</taxon>
        <taxon>Peloderinae</taxon>
        <taxon>Caenorhabditis</taxon>
    </lineage>
</organism>
<reference evidence="3" key="1">
    <citation type="submission" date="2022-11" db="EMBL/GenBank/DDBJ databases">
        <authorList>
            <person name="Kikuchi T."/>
        </authorList>
    </citation>
    <scope>NUCLEOTIDE SEQUENCE</scope>
    <source>
        <strain evidence="3">PS1010</strain>
    </source>
</reference>
<dbReference type="Pfam" id="PF01612">
    <property type="entry name" value="DNA_pol_A_exo1"/>
    <property type="match status" value="2"/>
</dbReference>
<dbReference type="InterPro" id="IPR012337">
    <property type="entry name" value="RNaseH-like_sf"/>
</dbReference>
<feature type="region of interest" description="Disordered" evidence="1">
    <location>
        <begin position="587"/>
        <end position="612"/>
    </location>
</feature>
<protein>
    <recommendedName>
        <fullName evidence="2">3'-5' exonuclease domain-containing protein</fullName>
    </recommendedName>
</protein>
<feature type="compositionally biased region" description="Basic residues" evidence="1">
    <location>
        <begin position="125"/>
        <end position="135"/>
    </location>
</feature>
<feature type="domain" description="3'-5' exonuclease" evidence="2">
    <location>
        <begin position="628"/>
        <end position="676"/>
    </location>
</feature>
<dbReference type="InterPro" id="IPR052408">
    <property type="entry name" value="Exonuclease_MUT-7-like"/>
</dbReference>
<feature type="domain" description="3'-5' exonuclease" evidence="2">
    <location>
        <begin position="422"/>
        <end position="514"/>
    </location>
</feature>
<dbReference type="SUPFAM" id="SSF53098">
    <property type="entry name" value="Ribonuclease H-like"/>
    <property type="match status" value="1"/>
</dbReference>
<dbReference type="Proteomes" id="UP001152747">
    <property type="component" value="Unassembled WGS sequence"/>
</dbReference>
<sequence>MESSEMNGLDVLHQIITIYEQDSFQFYTRCDRVNTKFSGRFNFAFFARKIFDPIATDKVGQLYLDLFENSEPYMHQTKKSYLMVQGFPISKISIPELLMNMILAYQLPRQTHDSESSTTTTTSNSRRRPSHKKTTMPRVTLTRQQSKILVEHMLKIPLGPESNLWKQVKYVLNPGGNHQTHSDIMEGVRKSAEDGMISYAALVFFMRDEKIRQVFKNPATILHALYLGPLDATTVEGFASNRSDAFRQECQNCLRIALAACYSKEMFSNHLPVHIQPGHRDLVPFHIFQQNVHNLKAALVGTSSNYYPIPVSWAMAALKKFGHKRYVENTWNDEQLYDLIWTILAQRPHMKKHICETLDNKFQDRQAAAFWRRMQPQQMSKTHIRNYRENEVSSTFQSETYLNFLPEMSWPPNFVTLDTDIHQLIRTLKKRVQKYGRITVGVDAEWSAYTFPSKATILQIGLRDTVYVLDLDSRNIAHDSYAEFMQTLFDDPNIVKVGFNFGEDLHQLRGKFRLCKSLYNAKKVICIGKMVSKLVDDVEMLDNAAEVKKEILPFLIEEKVDLDDSSLSAADRSMDSSKLEESMLIDENEPEMSPNSPAAQAQSQNPTTDRRPKKILPITKPSIFVNKGLSFICEKILGKPLDKTEQCSVWDRRPLRNLQLRYAALDAHCMLMLYDKCEQLFAHLKIDINQYIDSQSAIKVSLPLLTEYPL</sequence>
<evidence type="ECO:0000313" key="4">
    <source>
        <dbReference type="Proteomes" id="UP001152747"/>
    </source>
</evidence>
<evidence type="ECO:0000256" key="1">
    <source>
        <dbReference type="SAM" id="MobiDB-lite"/>
    </source>
</evidence>
<feature type="region of interest" description="Disordered" evidence="1">
    <location>
        <begin position="112"/>
        <end position="139"/>
    </location>
</feature>
<dbReference type="InterPro" id="IPR002562">
    <property type="entry name" value="3'-5'_exonuclease_dom"/>
</dbReference>
<dbReference type="InterPro" id="IPR036397">
    <property type="entry name" value="RNaseH_sf"/>
</dbReference>
<dbReference type="PANTHER" id="PTHR47765">
    <property type="entry name" value="3'-5' EXONUCLEASE DOMAIN-CONTAINING PROTEIN"/>
    <property type="match status" value="1"/>
</dbReference>
<dbReference type="GO" id="GO:0006139">
    <property type="term" value="P:nucleobase-containing compound metabolic process"/>
    <property type="evidence" value="ECO:0007669"/>
    <property type="project" value="InterPro"/>
</dbReference>
<evidence type="ECO:0000313" key="3">
    <source>
        <dbReference type="EMBL" id="CAI5440998.1"/>
    </source>
</evidence>
<keyword evidence="4" id="KW-1185">Reference proteome</keyword>
<dbReference type="PANTHER" id="PTHR47765:SF3">
    <property type="entry name" value="3'-5' EXONUCLEASE DOMAIN-CONTAINING PROTEIN"/>
    <property type="match status" value="1"/>
</dbReference>
<accession>A0A9P1IAE1</accession>
<gene>
    <name evidence="3" type="ORF">CAMP_LOCUS3635</name>
</gene>
<dbReference type="Gene3D" id="3.30.420.10">
    <property type="entry name" value="Ribonuclease H-like superfamily/Ribonuclease H"/>
    <property type="match status" value="1"/>
</dbReference>
<comment type="caution">
    <text evidence="3">The sequence shown here is derived from an EMBL/GenBank/DDBJ whole genome shotgun (WGS) entry which is preliminary data.</text>
</comment>
<dbReference type="AlphaFoldDB" id="A0A9P1IAE1"/>
<feature type="compositionally biased region" description="Polar residues" evidence="1">
    <location>
        <begin position="593"/>
        <end position="607"/>
    </location>
</feature>
<dbReference type="GO" id="GO:0008408">
    <property type="term" value="F:3'-5' exonuclease activity"/>
    <property type="evidence" value="ECO:0007669"/>
    <property type="project" value="InterPro"/>
</dbReference>
<evidence type="ECO:0000259" key="2">
    <source>
        <dbReference type="Pfam" id="PF01612"/>
    </source>
</evidence>
<dbReference type="GO" id="GO:0003676">
    <property type="term" value="F:nucleic acid binding"/>
    <property type="evidence" value="ECO:0007669"/>
    <property type="project" value="InterPro"/>
</dbReference>